<dbReference type="EMBL" id="CP041765">
    <property type="protein sequence ID" value="QDQ97531.1"/>
    <property type="molecule type" value="Genomic_DNA"/>
</dbReference>
<evidence type="ECO:0000256" key="1">
    <source>
        <dbReference type="ARBA" id="ARBA00004141"/>
    </source>
</evidence>
<dbReference type="PANTHER" id="PTHR31462">
    <property type="entry name" value="ENDOSOMAL/LYSOSOMAL POTASSIUM CHANNEL TMEM175"/>
    <property type="match status" value="1"/>
</dbReference>
<sequence>MRRRRRWRRASASSGRAVRGGGSGASGPPSDGAGRESVAAPAGVMGTGRMEAFSDGVIAVAITLLVLDLRVPDADGARSLADALGALWPNYLAYVISFLAIGIIWINHHTLMRRLAGADRSVLALNLVLLMCIAVLPFTTSLMATYLDVPGGRLAAVVYATAFLVTSAVFLALEAHVLLRRPHLLRAPLPAGERRAVLRRGALAPPAYLLAGLLGLATPYLTLAVCVLMGLFYLAGPRRGG</sequence>
<feature type="region of interest" description="Disordered" evidence="13">
    <location>
        <begin position="1"/>
        <end position="38"/>
    </location>
</feature>
<reference evidence="15 16" key="1">
    <citation type="submission" date="2019-07" db="EMBL/GenBank/DDBJ databases">
        <title>Tomitella cavernea sp. nov., an actinomycete isolated from soil.</title>
        <authorList>
            <person name="Cheng J."/>
        </authorList>
    </citation>
    <scope>NUCLEOTIDE SEQUENCE [LARGE SCALE GENOMIC DNA]</scope>
    <source>
        <strain evidence="15 16">HY188</strain>
    </source>
</reference>
<keyword evidence="16" id="KW-1185">Reference proteome</keyword>
<gene>
    <name evidence="15" type="ORF">FO059_09560</name>
</gene>
<keyword evidence="3" id="KW-0813">Transport</keyword>
<evidence type="ECO:0000256" key="6">
    <source>
        <dbReference type="ARBA" id="ARBA00022826"/>
    </source>
</evidence>
<evidence type="ECO:0000256" key="12">
    <source>
        <dbReference type="ARBA" id="ARBA00034430"/>
    </source>
</evidence>
<name>A0A516X4E9_9ACTN</name>
<dbReference type="GO" id="GO:0015252">
    <property type="term" value="F:proton channel activity"/>
    <property type="evidence" value="ECO:0007669"/>
    <property type="project" value="InterPro"/>
</dbReference>
<feature type="transmembrane region" description="Helical" evidence="14">
    <location>
        <begin position="52"/>
        <end position="71"/>
    </location>
</feature>
<evidence type="ECO:0000256" key="8">
    <source>
        <dbReference type="ARBA" id="ARBA00022989"/>
    </source>
</evidence>
<dbReference type="OrthoDB" id="7626281at2"/>
<comment type="subcellular location">
    <subcellularLocation>
        <location evidence="1">Membrane</location>
        <topology evidence="1">Multi-pass membrane protein</topology>
    </subcellularLocation>
</comment>
<reference evidence="15 16" key="2">
    <citation type="submission" date="2019-07" db="EMBL/GenBank/DDBJ databases">
        <authorList>
            <person name="Huang Y."/>
        </authorList>
    </citation>
    <scope>NUCLEOTIDE SEQUENCE [LARGE SCALE GENOMIC DNA]</scope>
    <source>
        <strain evidence="15 16">HY188</strain>
    </source>
</reference>
<organism evidence="15 16">
    <name type="scientific">Tomitella fengzijianii</name>
    <dbReference type="NCBI Taxonomy" id="2597660"/>
    <lineage>
        <taxon>Bacteria</taxon>
        <taxon>Bacillati</taxon>
        <taxon>Actinomycetota</taxon>
        <taxon>Actinomycetes</taxon>
        <taxon>Mycobacteriales</taxon>
        <taxon>Tomitella</taxon>
    </lineage>
</organism>
<feature type="transmembrane region" description="Helical" evidence="14">
    <location>
        <begin position="123"/>
        <end position="144"/>
    </location>
</feature>
<feature type="transmembrane region" description="Helical" evidence="14">
    <location>
        <begin position="156"/>
        <end position="179"/>
    </location>
</feature>
<evidence type="ECO:0000313" key="15">
    <source>
        <dbReference type="EMBL" id="QDQ97531.1"/>
    </source>
</evidence>
<evidence type="ECO:0000256" key="3">
    <source>
        <dbReference type="ARBA" id="ARBA00022448"/>
    </source>
</evidence>
<dbReference type="KEGG" id="toy:FO059_09560"/>
<keyword evidence="10 14" id="KW-0472">Membrane</keyword>
<proteinExistence type="inferred from homology"/>
<evidence type="ECO:0000256" key="2">
    <source>
        <dbReference type="ARBA" id="ARBA00006920"/>
    </source>
</evidence>
<evidence type="ECO:0000256" key="14">
    <source>
        <dbReference type="SAM" id="Phobius"/>
    </source>
</evidence>
<dbReference type="GO" id="GO:0016020">
    <property type="term" value="C:membrane"/>
    <property type="evidence" value="ECO:0007669"/>
    <property type="project" value="UniProtKB-SubCell"/>
</dbReference>
<comment type="catalytic activity">
    <reaction evidence="12">
        <text>K(+)(in) = K(+)(out)</text>
        <dbReference type="Rhea" id="RHEA:29463"/>
        <dbReference type="ChEBI" id="CHEBI:29103"/>
    </reaction>
</comment>
<dbReference type="InterPro" id="IPR010617">
    <property type="entry name" value="TMEM175-like"/>
</dbReference>
<keyword evidence="7" id="KW-0630">Potassium</keyword>
<evidence type="ECO:0000256" key="13">
    <source>
        <dbReference type="SAM" id="MobiDB-lite"/>
    </source>
</evidence>
<evidence type="ECO:0000313" key="16">
    <source>
        <dbReference type="Proteomes" id="UP000317344"/>
    </source>
</evidence>
<keyword evidence="8 14" id="KW-1133">Transmembrane helix</keyword>
<evidence type="ECO:0000256" key="5">
    <source>
        <dbReference type="ARBA" id="ARBA00022692"/>
    </source>
</evidence>
<protein>
    <submittedName>
        <fullName evidence="15">DUF1211 domain-containing protein</fullName>
    </submittedName>
</protein>
<feature type="transmembrane region" description="Helical" evidence="14">
    <location>
        <begin position="208"/>
        <end position="235"/>
    </location>
</feature>
<dbReference type="Pfam" id="PF06736">
    <property type="entry name" value="TMEM175"/>
    <property type="match status" value="1"/>
</dbReference>
<comment type="similarity">
    <text evidence="2">Belongs to the TMEM175 family.</text>
</comment>
<accession>A0A516X4E9</accession>
<dbReference type="Proteomes" id="UP000317344">
    <property type="component" value="Chromosome"/>
</dbReference>
<dbReference type="GO" id="GO:0005267">
    <property type="term" value="F:potassium channel activity"/>
    <property type="evidence" value="ECO:0007669"/>
    <property type="project" value="UniProtKB-KW"/>
</dbReference>
<feature type="transmembrane region" description="Helical" evidence="14">
    <location>
        <begin position="91"/>
        <end position="111"/>
    </location>
</feature>
<keyword evidence="6" id="KW-0631">Potassium channel</keyword>
<keyword evidence="11" id="KW-0407">Ion channel</keyword>
<evidence type="ECO:0000256" key="9">
    <source>
        <dbReference type="ARBA" id="ARBA00023065"/>
    </source>
</evidence>
<dbReference type="PANTHER" id="PTHR31462:SF5">
    <property type="entry name" value="ENDOSOMAL_LYSOSOMAL PROTON CHANNEL TMEM175"/>
    <property type="match status" value="1"/>
</dbReference>
<evidence type="ECO:0000256" key="11">
    <source>
        <dbReference type="ARBA" id="ARBA00023303"/>
    </source>
</evidence>
<keyword evidence="5 14" id="KW-0812">Transmembrane</keyword>
<keyword evidence="4" id="KW-0633">Potassium transport</keyword>
<evidence type="ECO:0000256" key="10">
    <source>
        <dbReference type="ARBA" id="ARBA00023136"/>
    </source>
</evidence>
<evidence type="ECO:0000256" key="7">
    <source>
        <dbReference type="ARBA" id="ARBA00022958"/>
    </source>
</evidence>
<evidence type="ECO:0000256" key="4">
    <source>
        <dbReference type="ARBA" id="ARBA00022538"/>
    </source>
</evidence>
<keyword evidence="9" id="KW-0406">Ion transport</keyword>
<dbReference type="AlphaFoldDB" id="A0A516X4E9"/>